<dbReference type="Pfam" id="PF13443">
    <property type="entry name" value="HTH_26"/>
    <property type="match status" value="1"/>
</dbReference>
<accession>A0ABR7IDF6</accession>
<protein>
    <submittedName>
        <fullName evidence="2">Helix-turn-helix transcriptional regulator</fullName>
    </submittedName>
</protein>
<dbReference type="RefSeq" id="WP_186982832.1">
    <property type="nucleotide sequence ID" value="NZ_JACOQH010000019.1"/>
</dbReference>
<name>A0ABR7IDF6_9FIRM</name>
<sequence>MASEGKIEFSGLWDILEKKGLNKQWLRNHGIYSNTVAKLTQNGNVTCDVICKLCNLLDCQPGDLMEYKKEEKNDNV</sequence>
<comment type="caution">
    <text evidence="2">The sequence shown here is derived from an EMBL/GenBank/DDBJ whole genome shotgun (WGS) entry which is preliminary data.</text>
</comment>
<proteinExistence type="predicted"/>
<feature type="domain" description="HTH cro/C1-type" evidence="1">
    <location>
        <begin position="12"/>
        <end position="70"/>
    </location>
</feature>
<evidence type="ECO:0000313" key="2">
    <source>
        <dbReference type="EMBL" id="MBC5754973.1"/>
    </source>
</evidence>
<dbReference type="InterPro" id="IPR010982">
    <property type="entry name" value="Lambda_DNA-bd_dom_sf"/>
</dbReference>
<evidence type="ECO:0000313" key="3">
    <source>
        <dbReference type="Proteomes" id="UP000621540"/>
    </source>
</evidence>
<dbReference type="EMBL" id="JACOQH010000019">
    <property type="protein sequence ID" value="MBC5754973.1"/>
    <property type="molecule type" value="Genomic_DNA"/>
</dbReference>
<dbReference type="SUPFAM" id="SSF47413">
    <property type="entry name" value="lambda repressor-like DNA-binding domains"/>
    <property type="match status" value="1"/>
</dbReference>
<gene>
    <name evidence="2" type="ORF">H8Z76_13385</name>
</gene>
<dbReference type="InterPro" id="IPR001387">
    <property type="entry name" value="Cro/C1-type_HTH"/>
</dbReference>
<evidence type="ECO:0000259" key="1">
    <source>
        <dbReference type="Pfam" id="PF13443"/>
    </source>
</evidence>
<keyword evidence="3" id="KW-1185">Reference proteome</keyword>
<dbReference type="Proteomes" id="UP000621540">
    <property type="component" value="Unassembled WGS sequence"/>
</dbReference>
<organism evidence="2 3">
    <name type="scientific">Roseburia yibonii</name>
    <dbReference type="NCBI Taxonomy" id="2763063"/>
    <lineage>
        <taxon>Bacteria</taxon>
        <taxon>Bacillati</taxon>
        <taxon>Bacillota</taxon>
        <taxon>Clostridia</taxon>
        <taxon>Lachnospirales</taxon>
        <taxon>Lachnospiraceae</taxon>
        <taxon>Roseburia</taxon>
    </lineage>
</organism>
<reference evidence="2 3" key="1">
    <citation type="submission" date="2020-08" db="EMBL/GenBank/DDBJ databases">
        <title>Genome public.</title>
        <authorList>
            <person name="Liu C."/>
            <person name="Sun Q."/>
        </authorList>
    </citation>
    <scope>NUCLEOTIDE SEQUENCE [LARGE SCALE GENOMIC DNA]</scope>
    <source>
        <strain evidence="2 3">BX0805</strain>
    </source>
</reference>